<evidence type="ECO:0000256" key="3">
    <source>
        <dbReference type="ARBA" id="ARBA00023163"/>
    </source>
</evidence>
<dbReference type="Pfam" id="PF12833">
    <property type="entry name" value="HTH_18"/>
    <property type="match status" value="1"/>
</dbReference>
<dbReference type="Gene3D" id="1.10.10.60">
    <property type="entry name" value="Homeodomain-like"/>
    <property type="match status" value="1"/>
</dbReference>
<keyword evidence="3" id="KW-0804">Transcription</keyword>
<gene>
    <name evidence="6" type="ORF">F3F73_02735</name>
</gene>
<dbReference type="InterPro" id="IPR054015">
    <property type="entry name" value="ExsA-like_N"/>
</dbReference>
<proteinExistence type="predicted"/>
<evidence type="ECO:0000256" key="4">
    <source>
        <dbReference type="SAM" id="Phobius"/>
    </source>
</evidence>
<dbReference type="AlphaFoldDB" id="A0A7J4XMW0"/>
<protein>
    <submittedName>
        <fullName evidence="6">Helix-turn-helix transcriptional regulator</fullName>
    </submittedName>
</protein>
<evidence type="ECO:0000313" key="6">
    <source>
        <dbReference type="EMBL" id="KAA3769357.1"/>
    </source>
</evidence>
<evidence type="ECO:0000259" key="5">
    <source>
        <dbReference type="PROSITE" id="PS01124"/>
    </source>
</evidence>
<evidence type="ECO:0000256" key="2">
    <source>
        <dbReference type="ARBA" id="ARBA00023125"/>
    </source>
</evidence>
<organism evidence="6 7">
    <name type="scientific">Bacteroides salyersiae</name>
    <dbReference type="NCBI Taxonomy" id="291644"/>
    <lineage>
        <taxon>Bacteria</taxon>
        <taxon>Pseudomonadati</taxon>
        <taxon>Bacteroidota</taxon>
        <taxon>Bacteroidia</taxon>
        <taxon>Bacteroidales</taxon>
        <taxon>Bacteroidaceae</taxon>
        <taxon>Bacteroides</taxon>
    </lineage>
</organism>
<comment type="caution">
    <text evidence="6">The sequence shown here is derived from an EMBL/GenBank/DDBJ whole genome shotgun (WGS) entry which is preliminary data.</text>
</comment>
<keyword evidence="4" id="KW-0472">Membrane</keyword>
<dbReference type="SUPFAM" id="SSF46689">
    <property type="entry name" value="Homeodomain-like"/>
    <property type="match status" value="2"/>
</dbReference>
<accession>A0A7J4XMW0</accession>
<feature type="transmembrane region" description="Helical" evidence="4">
    <location>
        <begin position="27"/>
        <end position="45"/>
    </location>
</feature>
<dbReference type="GO" id="GO:0003700">
    <property type="term" value="F:DNA-binding transcription factor activity"/>
    <property type="evidence" value="ECO:0007669"/>
    <property type="project" value="InterPro"/>
</dbReference>
<dbReference type="InterPro" id="IPR009057">
    <property type="entry name" value="Homeodomain-like_sf"/>
</dbReference>
<keyword evidence="1" id="KW-0805">Transcription regulation</keyword>
<dbReference type="GO" id="GO:0043565">
    <property type="term" value="F:sequence-specific DNA binding"/>
    <property type="evidence" value="ECO:0007669"/>
    <property type="project" value="InterPro"/>
</dbReference>
<reference evidence="6 7" key="1">
    <citation type="journal article" date="2019" name="Nat. Med.">
        <title>A library of human gut bacterial isolates paired with longitudinal multiomics data enables mechanistic microbiome research.</title>
        <authorList>
            <person name="Poyet M."/>
            <person name="Groussin M."/>
            <person name="Gibbons S.M."/>
            <person name="Avila-Pacheco J."/>
            <person name="Jiang X."/>
            <person name="Kearney S.M."/>
            <person name="Perrotta A.R."/>
            <person name="Berdy B."/>
            <person name="Zhao S."/>
            <person name="Lieberman T.D."/>
            <person name="Swanson P.K."/>
            <person name="Smith M."/>
            <person name="Roesemann S."/>
            <person name="Alexander J.E."/>
            <person name="Rich S.A."/>
            <person name="Livny J."/>
            <person name="Vlamakis H."/>
            <person name="Clish C."/>
            <person name="Bullock K."/>
            <person name="Deik A."/>
            <person name="Scott J."/>
            <person name="Pierce K.A."/>
            <person name="Xavier R.J."/>
            <person name="Alm E.J."/>
        </authorList>
    </citation>
    <scope>NUCLEOTIDE SEQUENCE [LARGE SCALE GENOMIC DNA]</scope>
    <source>
        <strain evidence="6 7">BIOML-A10</strain>
    </source>
</reference>
<name>A0A7J4XMW0_9BACE</name>
<evidence type="ECO:0000256" key="1">
    <source>
        <dbReference type="ARBA" id="ARBA00023015"/>
    </source>
</evidence>
<dbReference type="EMBL" id="VWMK01000002">
    <property type="protein sequence ID" value="KAA3769357.1"/>
    <property type="molecule type" value="Genomic_DNA"/>
</dbReference>
<keyword evidence="4" id="KW-0812">Transmembrane</keyword>
<dbReference type="SMART" id="SM00342">
    <property type="entry name" value="HTH_ARAC"/>
    <property type="match status" value="1"/>
</dbReference>
<dbReference type="Pfam" id="PF22200">
    <property type="entry name" value="ExsA_N"/>
    <property type="match status" value="1"/>
</dbReference>
<dbReference type="InterPro" id="IPR018060">
    <property type="entry name" value="HTH_AraC"/>
</dbReference>
<feature type="domain" description="HTH araC/xylS-type" evidence="5">
    <location>
        <begin position="248"/>
        <end position="345"/>
    </location>
</feature>
<keyword evidence="2" id="KW-0238">DNA-binding</keyword>
<dbReference type="PANTHER" id="PTHR43280">
    <property type="entry name" value="ARAC-FAMILY TRANSCRIPTIONAL REGULATOR"/>
    <property type="match status" value="1"/>
</dbReference>
<dbReference type="PANTHER" id="PTHR43280:SF2">
    <property type="entry name" value="HTH-TYPE TRANSCRIPTIONAL REGULATOR EXSA"/>
    <property type="match status" value="1"/>
</dbReference>
<evidence type="ECO:0000313" key="7">
    <source>
        <dbReference type="Proteomes" id="UP000422221"/>
    </source>
</evidence>
<sequence>MGEEPRPALIIKLIPTAFVNSPMVNSVYLLTVSFFDIFITFLFGGKIKQFFFGKFIAKFQSLLSVRVRFATFAGMNQQREFRKSEEPFYFVCYDKPTQKELYERNYKLIKVAEGGTIILSCCGETLTAKEGDYLFVNRGGFSKIRILPGKSGRFRLLCLNLTEKFLKTYAQNNLIPVYSCSTSFYFRKIGENTLLKALFSSLAVYADEEVKPDKKLVELKLEECLHLLTFIDKEIVSALFSGQLDIQKDLVEFMNANYMFNAPLEHFAEFSGRSLSTFRREFVRLFGTTPNKWLIAKRLEVAYQKITEENLKPSDIYWELGFETLAHFSRKFKERYHIAPSQLRK</sequence>
<dbReference type="Proteomes" id="UP000422221">
    <property type="component" value="Unassembled WGS sequence"/>
</dbReference>
<keyword evidence="4" id="KW-1133">Transmembrane helix</keyword>
<dbReference type="PROSITE" id="PS01124">
    <property type="entry name" value="HTH_ARAC_FAMILY_2"/>
    <property type="match status" value="1"/>
</dbReference>